<dbReference type="NCBIfam" id="TIGR03871">
    <property type="entry name" value="ABC_peri_MoxJ_2"/>
    <property type="match status" value="1"/>
</dbReference>
<dbReference type="EMBL" id="CP028843">
    <property type="protein sequence ID" value="AWB21182.1"/>
    <property type="molecule type" value="Genomic_DNA"/>
</dbReference>
<gene>
    <name evidence="5" type="ORF">DA075_09875</name>
</gene>
<dbReference type="OrthoDB" id="176845at2"/>
<keyword evidence="6" id="KW-1185">Reference proteome</keyword>
<dbReference type="SMART" id="SM00062">
    <property type="entry name" value="PBPb"/>
    <property type="match status" value="1"/>
</dbReference>
<feature type="signal peptide" evidence="3">
    <location>
        <begin position="1"/>
        <end position="26"/>
    </location>
</feature>
<name>A0A2R4WI11_9HYPH</name>
<dbReference type="Proteomes" id="UP000244755">
    <property type="component" value="Chromosome 1"/>
</dbReference>
<feature type="chain" id="PRO_5015310865" evidence="3">
    <location>
        <begin position="27"/>
        <end position="304"/>
    </location>
</feature>
<sequence>MARIRLLRAYLPAAGLALALAGPARAQNLPDLVTPDVLRVCADPGNMPASERQGDGFENRIAAILADELKVPLRYYWLTQGPGFVRNTLGTGLCDVIIGSAFGSELVQHTNPYYRSAYVLVSRRGTFDGLSGLDDPRLKGKAIGVIVGTPPVERMGAVGLVPTMKPYPPYQFDPARKHQTVSAEIVADVASGKLDAAVLWGPAAGWLAKESGKESGKQAGNQAGKEAGNQAGGLDVVPLLREPDRPPLAYRIAMGVRHGENEWKRVLNTALRKRRAEIEAVLRDYAVPLLDEEENRLLPTDPKP</sequence>
<proteinExistence type="predicted"/>
<dbReference type="KEGG" id="mee:DA075_09875"/>
<dbReference type="SUPFAM" id="SSF53850">
    <property type="entry name" value="Periplasmic binding protein-like II"/>
    <property type="match status" value="1"/>
</dbReference>
<reference evidence="5 6" key="1">
    <citation type="submission" date="2018-04" db="EMBL/GenBank/DDBJ databases">
        <title>Methylobacterium sp. PR1016A genome.</title>
        <authorList>
            <person name="Park W."/>
        </authorList>
    </citation>
    <scope>NUCLEOTIDE SEQUENCE [LARGE SCALE GENOMIC DNA]</scope>
    <source>
        <strain evidence="5 6">PR1016A</strain>
    </source>
</reference>
<evidence type="ECO:0000256" key="2">
    <source>
        <dbReference type="SAM" id="MobiDB-lite"/>
    </source>
</evidence>
<dbReference type="Gene3D" id="3.40.190.10">
    <property type="entry name" value="Periplasmic binding protein-like II"/>
    <property type="match status" value="2"/>
</dbReference>
<accession>A0A2R4WI11</accession>
<evidence type="ECO:0000256" key="3">
    <source>
        <dbReference type="SAM" id="SignalP"/>
    </source>
</evidence>
<feature type="region of interest" description="Disordered" evidence="2">
    <location>
        <begin position="210"/>
        <end position="237"/>
    </location>
</feature>
<dbReference type="InterPro" id="IPR022448">
    <property type="entry name" value="Quinoprotein_dehydrogenase"/>
</dbReference>
<dbReference type="PANTHER" id="PTHR35936:SF17">
    <property type="entry name" value="ARGININE-BINDING EXTRACELLULAR PROTEIN ARTP"/>
    <property type="match status" value="1"/>
</dbReference>
<keyword evidence="1 3" id="KW-0732">Signal</keyword>
<evidence type="ECO:0000259" key="4">
    <source>
        <dbReference type="SMART" id="SM00062"/>
    </source>
</evidence>
<evidence type="ECO:0000313" key="5">
    <source>
        <dbReference type="EMBL" id="AWB21182.1"/>
    </source>
</evidence>
<evidence type="ECO:0000256" key="1">
    <source>
        <dbReference type="ARBA" id="ARBA00022729"/>
    </source>
</evidence>
<dbReference type="AlphaFoldDB" id="A0A2R4WI11"/>
<evidence type="ECO:0000313" key="6">
    <source>
        <dbReference type="Proteomes" id="UP000244755"/>
    </source>
</evidence>
<protein>
    <submittedName>
        <fullName evidence="5">Quinoprotein dehydrogenase-associated putative ABC transporter substrate-binding protein</fullName>
    </submittedName>
</protein>
<feature type="domain" description="Solute-binding protein family 3/N-terminal" evidence="4">
    <location>
        <begin position="37"/>
        <end position="288"/>
    </location>
</feature>
<dbReference type="InterPro" id="IPR001638">
    <property type="entry name" value="Solute-binding_3/MltF_N"/>
</dbReference>
<organism evidence="5 6">
    <name type="scientific">Methylobacterium currus</name>
    <dbReference type="NCBI Taxonomy" id="2051553"/>
    <lineage>
        <taxon>Bacteria</taxon>
        <taxon>Pseudomonadati</taxon>
        <taxon>Pseudomonadota</taxon>
        <taxon>Alphaproteobacteria</taxon>
        <taxon>Hyphomicrobiales</taxon>
        <taxon>Methylobacteriaceae</taxon>
        <taxon>Methylobacterium</taxon>
    </lineage>
</organism>
<dbReference type="PANTHER" id="PTHR35936">
    <property type="entry name" value="MEMBRANE-BOUND LYTIC MUREIN TRANSGLYCOSYLASE F"/>
    <property type="match status" value="1"/>
</dbReference>
<dbReference type="RefSeq" id="WP_099953058.1">
    <property type="nucleotide sequence ID" value="NZ_CP028843.1"/>
</dbReference>